<dbReference type="EMBL" id="JABAIM010000003">
    <property type="protein sequence ID" value="NLR76094.1"/>
    <property type="molecule type" value="Genomic_DNA"/>
</dbReference>
<evidence type="ECO:0000313" key="1">
    <source>
        <dbReference type="EMBL" id="NLR76094.1"/>
    </source>
</evidence>
<dbReference type="InterPro" id="IPR016776">
    <property type="entry name" value="ApeP-like_dehydratase"/>
</dbReference>
<dbReference type="RefSeq" id="WP_168877770.1">
    <property type="nucleotide sequence ID" value="NZ_JABAIM010000003.1"/>
</dbReference>
<reference evidence="1 2" key="1">
    <citation type="submission" date="2020-04" db="EMBL/GenBank/DDBJ databases">
        <title>Draft genome of Leeia sp. IMCC25680.</title>
        <authorList>
            <person name="Song J."/>
            <person name="Cho J.-C."/>
        </authorList>
    </citation>
    <scope>NUCLEOTIDE SEQUENCE [LARGE SCALE GENOMIC DNA]</scope>
    <source>
        <strain evidence="1 2">IMCC25680</strain>
    </source>
</reference>
<dbReference type="Gene3D" id="3.10.129.10">
    <property type="entry name" value="Hotdog Thioesterase"/>
    <property type="match status" value="1"/>
</dbReference>
<dbReference type="InterPro" id="IPR029069">
    <property type="entry name" value="HotDog_dom_sf"/>
</dbReference>
<name>A0A847S816_9NEIS</name>
<sequence>MTSYPAIETVLGHRGDMLLVHAIEHVDATQACCTAKTDSAAWYASEAGDMPAWIGIELMAQTVGVHVGMLARMQGRPPRLGALLGTRKYTAMMACLPAGKGLRIQATQAFRDDTGVGAYDCRIELADGGETVAEATLTVFEPDDFQAFLYKERTL</sequence>
<evidence type="ECO:0000313" key="2">
    <source>
        <dbReference type="Proteomes" id="UP000587991"/>
    </source>
</evidence>
<keyword evidence="2" id="KW-1185">Reference proteome</keyword>
<proteinExistence type="predicted"/>
<dbReference type="Proteomes" id="UP000587991">
    <property type="component" value="Unassembled WGS sequence"/>
</dbReference>
<comment type="caution">
    <text evidence="1">The sequence shown here is derived from an EMBL/GenBank/DDBJ whole genome shotgun (WGS) entry which is preliminary data.</text>
</comment>
<gene>
    <name evidence="1" type="ORF">HF682_13085</name>
</gene>
<dbReference type="AlphaFoldDB" id="A0A847S816"/>
<dbReference type="SUPFAM" id="SSF54637">
    <property type="entry name" value="Thioesterase/thiol ester dehydrase-isomerase"/>
    <property type="match status" value="1"/>
</dbReference>
<protein>
    <submittedName>
        <fullName evidence="1">Beta-hydroxyacyl-ACP dehydratase</fullName>
    </submittedName>
</protein>
<organism evidence="1 2">
    <name type="scientific">Leeia aquatica</name>
    <dbReference type="NCBI Taxonomy" id="2725557"/>
    <lineage>
        <taxon>Bacteria</taxon>
        <taxon>Pseudomonadati</taxon>
        <taxon>Pseudomonadota</taxon>
        <taxon>Betaproteobacteria</taxon>
        <taxon>Neisseriales</taxon>
        <taxon>Leeiaceae</taxon>
        <taxon>Leeia</taxon>
    </lineage>
</organism>
<dbReference type="PIRSF" id="PIRSF020565">
    <property type="entry name" value="3Ho_Ac_ACP_DH_prd"/>
    <property type="match status" value="1"/>
</dbReference>
<dbReference type="Pfam" id="PF22817">
    <property type="entry name" value="ApeP-like"/>
    <property type="match status" value="1"/>
</dbReference>
<accession>A0A847S816</accession>